<feature type="transmembrane region" description="Helical" evidence="8">
    <location>
        <begin position="971"/>
        <end position="990"/>
    </location>
</feature>
<feature type="transmembrane region" description="Helical" evidence="8">
    <location>
        <begin position="1081"/>
        <end position="1098"/>
    </location>
</feature>
<sequence>MAGNYEEDKWATKIENLFQAGRLTSHRCIVYNKDSNSKTNHERCGCQRPIRHHSFDGDISEEKPNPKDWNVKDHAKKLQRLIYHSNPSRKFLRCSCESKDDIATLYELMRYTCDIPKLIISIYGGRMHFTLSEDIEKEFMDSLAEIAITLGTWIITSGLNNGVARLVGEGISQFQALTDTKQSTTLLGISWWGKITRKTRRMVLDLQRENLIINNNPINTETLFSFDNKNSHTFEKNHTHFLLLDDGKYRSQYLNKENDQSSTIARNRQFNAHEDVQQQEIETINQKDLCALTKQQQVAFAKATKYPTEMQRSDFVNYACEIDDSYAVTIIVEGGINTCLAVLSEIQVQRPVIFIQGSGKIADVLAGLMDLTAKNKYTPARVPEQDEIEHNLRRFPMRARTEKEHKRLIDQIKEIMHPSVRRYLNVFRNNSELNMKQTIFHAIFKAHFAQIDLLITNLKHDTSERSNKESQKLSLLELAIKWNCFEQATDLLAEMEYMEKELLAKLFKQAVDENRPAFVDYFLRINYDPRRTLDLLKEKRASISNRAEASIPLECDNLCDSETLASKDIIPEFQNQLQLGERGLDFIFELYEKPFNSSKRELHFIQPQSGDELDIQYSEWIGSFMWPVFNDVSSSLTMPINELCSTFIQRIKYICCCEWNFINRNRNKNKNGFSTLKKMIQQSPILTVPQIIEIKIRDGTLAEELTQAMLRDLLYWSIFTDRIDMAKVFILHIRTRICAALSCAAILRNRVNKTVTSDKHHLYKQQAQDFENYAIDCINTCYSKNERKACELLIREQPLFGKITCMQVAISSESKLFINTDCFSQVLKRIWYNKISHTDNSFLWMMRFIISFLTLGLLAPFMMSYCLPEVIEKNKSSNNYQNDVHQENTNRMNNRIFLGSQLSNAGVNYYTRYRNSSVDTWQTYVERVKDFHQCPMIKMCYHFIGYIWLLLVFSYMVLFKLVPPTDLGREYHWTEIYTIVTISTMLIEYIPRNMFYYITYMREGQQRSLILRLLSSILKSIPYNLFFIGMGLWYGSRRIPSLFTTAKIILALDLELWYLWSLKFITVIKILSPKVFMLRDLMGFLYVVLICIAAYGVVSRTMIKQGKMEFTARSLFADIFHAPYWLLYADADDEKKTIDDLTSRNNATNLDAESVATHMLLAFHMILFNILLLNLLIAAFATTISKVETNSRYFYHYQVYTMTQEYFEKPIIPVPPFILICYIGSIIRYIYYKLKQCCKKQDGIKKYKYYVTGIFKMIPVDSEFTERCTAFEHAATYDYARRFVENKKGKRPT</sequence>
<dbReference type="Pfam" id="PF18139">
    <property type="entry name" value="LSDAT_euk"/>
    <property type="match status" value="2"/>
</dbReference>
<gene>
    <name evidence="11" type="ORF">IZO911_LOCUS2764</name>
    <name evidence="12" type="ORF">KXQ929_LOCUS1694</name>
</gene>
<reference evidence="11" key="1">
    <citation type="submission" date="2021-02" db="EMBL/GenBank/DDBJ databases">
        <authorList>
            <person name="Nowell W R."/>
        </authorList>
    </citation>
    <scope>NUCLEOTIDE SEQUENCE</scope>
</reference>
<evidence type="ECO:0000256" key="1">
    <source>
        <dbReference type="ARBA" id="ARBA00004141"/>
    </source>
</evidence>
<evidence type="ECO:0000256" key="2">
    <source>
        <dbReference type="ARBA" id="ARBA00022448"/>
    </source>
</evidence>
<evidence type="ECO:0000313" key="11">
    <source>
        <dbReference type="EMBL" id="CAF0729882.1"/>
    </source>
</evidence>
<dbReference type="EMBL" id="CAJOBB010000048">
    <property type="protein sequence ID" value="CAF3531416.1"/>
    <property type="molecule type" value="Genomic_DNA"/>
</dbReference>
<comment type="caution">
    <text evidence="11">The sequence shown here is derived from an EMBL/GenBank/DDBJ whole genome shotgun (WGS) entry which is preliminary data.</text>
</comment>
<proteinExistence type="predicted"/>
<protein>
    <submittedName>
        <fullName evidence="11">Uncharacterized protein</fullName>
    </submittedName>
</protein>
<dbReference type="Proteomes" id="UP000663868">
    <property type="component" value="Unassembled WGS sequence"/>
</dbReference>
<accession>A0A813MX91</accession>
<keyword evidence="2" id="KW-0813">Transport</keyword>
<dbReference type="PANTHER" id="PTHR13800">
    <property type="entry name" value="TRANSIENT RECEPTOR POTENTIAL CATION CHANNEL, SUBFAMILY M, MEMBER 6"/>
    <property type="match status" value="1"/>
</dbReference>
<feature type="transmembrane region" description="Helical" evidence="8">
    <location>
        <begin position="939"/>
        <end position="959"/>
    </location>
</feature>
<name>A0A813MX91_9BILA</name>
<organism evidence="11 13">
    <name type="scientific">Adineta steineri</name>
    <dbReference type="NCBI Taxonomy" id="433720"/>
    <lineage>
        <taxon>Eukaryota</taxon>
        <taxon>Metazoa</taxon>
        <taxon>Spiralia</taxon>
        <taxon>Gnathifera</taxon>
        <taxon>Rotifera</taxon>
        <taxon>Eurotatoria</taxon>
        <taxon>Bdelloidea</taxon>
        <taxon>Adinetida</taxon>
        <taxon>Adinetidae</taxon>
        <taxon>Adineta</taxon>
    </lineage>
</organism>
<evidence type="ECO:0000256" key="8">
    <source>
        <dbReference type="SAM" id="Phobius"/>
    </source>
</evidence>
<evidence type="ECO:0000259" key="9">
    <source>
        <dbReference type="Pfam" id="PF18139"/>
    </source>
</evidence>
<evidence type="ECO:0000256" key="5">
    <source>
        <dbReference type="ARBA" id="ARBA00023065"/>
    </source>
</evidence>
<dbReference type="GO" id="GO:0099604">
    <property type="term" value="F:ligand-gated calcium channel activity"/>
    <property type="evidence" value="ECO:0007669"/>
    <property type="project" value="TreeGrafter"/>
</dbReference>
<evidence type="ECO:0000259" key="10">
    <source>
        <dbReference type="Pfam" id="PF25508"/>
    </source>
</evidence>
<comment type="subcellular location">
    <subcellularLocation>
        <location evidence="1">Membrane</location>
        <topology evidence="1">Multi-pass membrane protein</topology>
    </subcellularLocation>
</comment>
<keyword evidence="4 8" id="KW-1133">Transmembrane helix</keyword>
<keyword evidence="5" id="KW-0406">Ion transport</keyword>
<feature type="transmembrane region" description="Helical" evidence="8">
    <location>
        <begin position="1010"/>
        <end position="1033"/>
    </location>
</feature>
<dbReference type="InterPro" id="IPR041491">
    <property type="entry name" value="TRPM_SLOG"/>
</dbReference>
<feature type="domain" description="TRPM SLOG" evidence="9">
    <location>
        <begin position="90"/>
        <end position="248"/>
    </location>
</feature>
<keyword evidence="7" id="KW-0407">Ion channel</keyword>
<evidence type="ECO:0000256" key="7">
    <source>
        <dbReference type="ARBA" id="ARBA00023303"/>
    </source>
</evidence>
<evidence type="ECO:0000313" key="13">
    <source>
        <dbReference type="Proteomes" id="UP000663860"/>
    </source>
</evidence>
<feature type="domain" description="TRPM-like" evidence="10">
    <location>
        <begin position="699"/>
        <end position="818"/>
    </location>
</feature>
<evidence type="ECO:0000256" key="4">
    <source>
        <dbReference type="ARBA" id="ARBA00022989"/>
    </source>
</evidence>
<evidence type="ECO:0000256" key="3">
    <source>
        <dbReference type="ARBA" id="ARBA00022692"/>
    </source>
</evidence>
<dbReference type="Pfam" id="PF25508">
    <property type="entry name" value="TRPM2"/>
    <property type="match status" value="1"/>
</dbReference>
<feature type="transmembrane region" description="Helical" evidence="8">
    <location>
        <begin position="842"/>
        <end position="867"/>
    </location>
</feature>
<evidence type="ECO:0000256" key="6">
    <source>
        <dbReference type="ARBA" id="ARBA00023136"/>
    </source>
</evidence>
<dbReference type="Proteomes" id="UP000663860">
    <property type="component" value="Unassembled WGS sequence"/>
</dbReference>
<feature type="transmembrane region" description="Helical" evidence="8">
    <location>
        <begin position="1160"/>
        <end position="1184"/>
    </location>
</feature>
<dbReference type="InterPro" id="IPR050927">
    <property type="entry name" value="TRPM"/>
</dbReference>
<dbReference type="PANTHER" id="PTHR13800:SF12">
    <property type="entry name" value="TRANSIENT RECEPTOR POTENTIAL CATION CHANNEL SUBFAMILY M MEMBER-LIKE 2"/>
    <property type="match status" value="1"/>
</dbReference>
<dbReference type="GO" id="GO:0005886">
    <property type="term" value="C:plasma membrane"/>
    <property type="evidence" value="ECO:0007669"/>
    <property type="project" value="TreeGrafter"/>
</dbReference>
<evidence type="ECO:0000313" key="12">
    <source>
        <dbReference type="EMBL" id="CAF3531416.1"/>
    </source>
</evidence>
<keyword evidence="6 8" id="KW-0472">Membrane</keyword>
<keyword evidence="3 8" id="KW-0812">Transmembrane</keyword>
<feature type="transmembrane region" description="Helical" evidence="8">
    <location>
        <begin position="1211"/>
        <end position="1231"/>
    </location>
</feature>
<feature type="domain" description="TRPM SLOG" evidence="9">
    <location>
        <begin position="327"/>
        <end position="394"/>
    </location>
</feature>
<dbReference type="EMBL" id="CAJNOE010000014">
    <property type="protein sequence ID" value="CAF0729882.1"/>
    <property type="molecule type" value="Genomic_DNA"/>
</dbReference>
<dbReference type="InterPro" id="IPR057366">
    <property type="entry name" value="TRPM-like"/>
</dbReference>